<feature type="compositionally biased region" description="Basic and acidic residues" evidence="1">
    <location>
        <begin position="75"/>
        <end position="85"/>
    </location>
</feature>
<dbReference type="GO" id="GO:0004222">
    <property type="term" value="F:metalloendopeptidase activity"/>
    <property type="evidence" value="ECO:0007669"/>
    <property type="project" value="TreeGrafter"/>
</dbReference>
<evidence type="ECO:0000313" key="5">
    <source>
        <dbReference type="Proteomes" id="UP000294682"/>
    </source>
</evidence>
<reference evidence="4 5" key="1">
    <citation type="submission" date="2019-03" db="EMBL/GenBank/DDBJ databases">
        <title>Genomic Encyclopedia of Type Strains, Phase IV (KMG-IV): sequencing the most valuable type-strain genomes for metagenomic binning, comparative biology and taxonomic classification.</title>
        <authorList>
            <person name="Goeker M."/>
        </authorList>
    </citation>
    <scope>NUCLEOTIDE SEQUENCE [LARGE SCALE GENOMIC DNA]</scope>
    <source>
        <strain evidence="4 5">DSM 100433</strain>
    </source>
</reference>
<dbReference type="RefSeq" id="WP_079698901.1">
    <property type="nucleotide sequence ID" value="NZ_SLUK01000003.1"/>
</dbReference>
<organism evidence="4 5">
    <name type="scientific">Harryflintia acetispora</name>
    <dbReference type="NCBI Taxonomy" id="1849041"/>
    <lineage>
        <taxon>Bacteria</taxon>
        <taxon>Bacillati</taxon>
        <taxon>Bacillota</taxon>
        <taxon>Clostridia</taxon>
        <taxon>Eubacteriales</taxon>
        <taxon>Oscillospiraceae</taxon>
        <taxon>Harryflintia</taxon>
    </lineage>
</organism>
<proteinExistence type="predicted"/>
<dbReference type="PANTHER" id="PTHR21666">
    <property type="entry name" value="PEPTIDASE-RELATED"/>
    <property type="match status" value="1"/>
</dbReference>
<gene>
    <name evidence="4" type="ORF">EDD78_10357</name>
</gene>
<dbReference type="CDD" id="cd12797">
    <property type="entry name" value="M23_peptidase"/>
    <property type="match status" value="1"/>
</dbReference>
<dbReference type="EMBL" id="SLUK01000003">
    <property type="protein sequence ID" value="TCL44020.1"/>
    <property type="molecule type" value="Genomic_DNA"/>
</dbReference>
<feature type="transmembrane region" description="Helical" evidence="2">
    <location>
        <begin position="16"/>
        <end position="35"/>
    </location>
</feature>
<protein>
    <submittedName>
        <fullName evidence="4">Murein DD-endopeptidase MepM/ murein hydrolase activator NlpD</fullName>
    </submittedName>
</protein>
<sequence>MSNHSKFGKFLSSKGFYIALAVCVVGAGAAAWVAIDSTMNSITAQDEKKLQNPPAASSQADSGEAGDELDWGFSDLKEAERKVEDVEISSSSAPEEKKEESKSSTSSPAQPQQALSSEPSADVLDLFSKPAGSSEQPILAYSLPVMSEVFNPYSGGELVKNVTLNDWRTHDGIDIKAAKGTDVMACADGTVSKIYDDALWGTCVEIEHAGSLVSVYCGLDNQTLGVQEGQQVKVKDVIGKADKVPCEISLENHIHFGLKQAGKWVDPVETMGLK</sequence>
<dbReference type="InterPro" id="IPR050570">
    <property type="entry name" value="Cell_wall_metabolism_enzyme"/>
</dbReference>
<keyword evidence="2" id="KW-0812">Transmembrane</keyword>
<keyword evidence="5" id="KW-1185">Reference proteome</keyword>
<evidence type="ECO:0000259" key="3">
    <source>
        <dbReference type="Pfam" id="PF01551"/>
    </source>
</evidence>
<feature type="domain" description="M23ase beta-sheet core" evidence="3">
    <location>
        <begin position="169"/>
        <end position="267"/>
    </location>
</feature>
<evidence type="ECO:0000313" key="4">
    <source>
        <dbReference type="EMBL" id="TCL44020.1"/>
    </source>
</evidence>
<dbReference type="Gene3D" id="2.70.70.10">
    <property type="entry name" value="Glucose Permease (Domain IIA)"/>
    <property type="match status" value="1"/>
</dbReference>
<dbReference type="Pfam" id="PF01551">
    <property type="entry name" value="Peptidase_M23"/>
    <property type="match status" value="1"/>
</dbReference>
<name>A0A9X8Y8K2_9FIRM</name>
<dbReference type="OrthoDB" id="9801106at2"/>
<dbReference type="SUPFAM" id="SSF51261">
    <property type="entry name" value="Duplicated hybrid motif"/>
    <property type="match status" value="1"/>
</dbReference>
<dbReference type="AlphaFoldDB" id="A0A9X8Y8K2"/>
<dbReference type="InterPro" id="IPR016047">
    <property type="entry name" value="M23ase_b-sheet_dom"/>
</dbReference>
<feature type="compositionally biased region" description="Low complexity" evidence="1">
    <location>
        <begin position="103"/>
        <end position="119"/>
    </location>
</feature>
<dbReference type="Proteomes" id="UP000294682">
    <property type="component" value="Unassembled WGS sequence"/>
</dbReference>
<evidence type="ECO:0000256" key="1">
    <source>
        <dbReference type="SAM" id="MobiDB-lite"/>
    </source>
</evidence>
<keyword evidence="2" id="KW-1133">Transmembrane helix</keyword>
<comment type="caution">
    <text evidence="4">The sequence shown here is derived from an EMBL/GenBank/DDBJ whole genome shotgun (WGS) entry which is preliminary data.</text>
</comment>
<accession>A0A9X8Y8K2</accession>
<dbReference type="InterPro" id="IPR011055">
    <property type="entry name" value="Dup_hybrid_motif"/>
</dbReference>
<evidence type="ECO:0000256" key="2">
    <source>
        <dbReference type="SAM" id="Phobius"/>
    </source>
</evidence>
<keyword evidence="4" id="KW-0378">Hydrolase</keyword>
<dbReference type="PANTHER" id="PTHR21666:SF270">
    <property type="entry name" value="MUREIN HYDROLASE ACTIVATOR ENVC"/>
    <property type="match status" value="1"/>
</dbReference>
<feature type="region of interest" description="Disordered" evidence="1">
    <location>
        <begin position="47"/>
        <end position="119"/>
    </location>
</feature>
<keyword evidence="2" id="KW-0472">Membrane</keyword>